<organism evidence="2 3">
    <name type="scientific">Candidatus Methylospira mobilis</name>
    <dbReference type="NCBI Taxonomy" id="1808979"/>
    <lineage>
        <taxon>Bacteria</taxon>
        <taxon>Pseudomonadati</taxon>
        <taxon>Pseudomonadota</taxon>
        <taxon>Gammaproteobacteria</taxon>
        <taxon>Methylococcales</taxon>
        <taxon>Methylococcaceae</taxon>
        <taxon>Candidatus Methylospira</taxon>
    </lineage>
</organism>
<dbReference type="AlphaFoldDB" id="A0A5Q0BNV6"/>
<dbReference type="RefSeq" id="WP_153249765.1">
    <property type="nucleotide sequence ID" value="NZ_CP044205.1"/>
</dbReference>
<gene>
    <name evidence="2" type="ORF">F6R98_15095</name>
</gene>
<reference evidence="2 3" key="1">
    <citation type="submission" date="2019-09" db="EMBL/GenBank/DDBJ databases">
        <title>Ecophysiology of the spiral-shaped methanotroph Methylospira mobilis as revealed by the complete genome sequence.</title>
        <authorList>
            <person name="Oshkin I.Y."/>
            <person name="Dedysh S.N."/>
            <person name="Miroshnikov K."/>
            <person name="Danilova O.V."/>
            <person name="Hakobyan A."/>
            <person name="Liesack W."/>
        </authorList>
    </citation>
    <scope>NUCLEOTIDE SEQUENCE [LARGE SCALE GENOMIC DNA]</scope>
    <source>
        <strain evidence="2 3">Shm1</strain>
    </source>
</reference>
<evidence type="ECO:0000259" key="1">
    <source>
        <dbReference type="Pfam" id="PF11871"/>
    </source>
</evidence>
<proteinExistence type="predicted"/>
<evidence type="ECO:0000313" key="2">
    <source>
        <dbReference type="EMBL" id="QFY43788.1"/>
    </source>
</evidence>
<dbReference type="OrthoDB" id="7009152at2"/>
<evidence type="ECO:0000313" key="3">
    <source>
        <dbReference type="Proteomes" id="UP000325755"/>
    </source>
</evidence>
<protein>
    <submittedName>
        <fullName evidence="2">DUF3391 domain-containing protein</fullName>
    </submittedName>
</protein>
<dbReference type="EMBL" id="CP044205">
    <property type="protein sequence ID" value="QFY43788.1"/>
    <property type="molecule type" value="Genomic_DNA"/>
</dbReference>
<dbReference type="Proteomes" id="UP000325755">
    <property type="component" value="Chromosome"/>
</dbReference>
<dbReference type="InterPro" id="IPR021812">
    <property type="entry name" value="DUF3391"/>
</dbReference>
<keyword evidence="3" id="KW-1185">Reference proteome</keyword>
<feature type="domain" description="DUF3391" evidence="1">
    <location>
        <begin position="4"/>
        <end position="33"/>
    </location>
</feature>
<dbReference type="InParanoid" id="A0A5Q0BNV6"/>
<accession>A0A5Q0BNV6</accession>
<dbReference type="Pfam" id="PF11871">
    <property type="entry name" value="DUF3391"/>
    <property type="match status" value="1"/>
</dbReference>
<name>A0A5Q0BNV6_9GAMM</name>
<sequence length="47" mass="5463">MREKTDVSNIKTGMFVNEMCGSWYDHPFRSANFCNQVWIDTAKCSDV</sequence>
<dbReference type="KEGG" id="mmob:F6R98_15095"/>